<dbReference type="EMBL" id="CM023487">
    <property type="protein sequence ID" value="KAH6925355.1"/>
    <property type="molecule type" value="Genomic_DNA"/>
</dbReference>
<evidence type="ECO:0000313" key="2">
    <source>
        <dbReference type="Proteomes" id="UP000821845"/>
    </source>
</evidence>
<keyword evidence="2" id="KW-1185">Reference proteome</keyword>
<evidence type="ECO:0000313" key="1">
    <source>
        <dbReference type="EMBL" id="KAH6925355.1"/>
    </source>
</evidence>
<name>A0ACB7RT35_HYAAI</name>
<proteinExistence type="predicted"/>
<reference evidence="1" key="1">
    <citation type="submission" date="2020-05" db="EMBL/GenBank/DDBJ databases">
        <title>Large-scale comparative analyses of tick genomes elucidate their genetic diversity and vector capacities.</title>
        <authorList>
            <person name="Jia N."/>
            <person name="Wang J."/>
            <person name="Shi W."/>
            <person name="Du L."/>
            <person name="Sun Y."/>
            <person name="Zhan W."/>
            <person name="Jiang J."/>
            <person name="Wang Q."/>
            <person name="Zhang B."/>
            <person name="Ji P."/>
            <person name="Sakyi L.B."/>
            <person name="Cui X."/>
            <person name="Yuan T."/>
            <person name="Jiang B."/>
            <person name="Yang W."/>
            <person name="Lam T.T.-Y."/>
            <person name="Chang Q."/>
            <person name="Ding S."/>
            <person name="Wang X."/>
            <person name="Zhu J."/>
            <person name="Ruan X."/>
            <person name="Zhao L."/>
            <person name="Wei J."/>
            <person name="Que T."/>
            <person name="Du C."/>
            <person name="Cheng J."/>
            <person name="Dai P."/>
            <person name="Han X."/>
            <person name="Huang E."/>
            <person name="Gao Y."/>
            <person name="Liu J."/>
            <person name="Shao H."/>
            <person name="Ye R."/>
            <person name="Li L."/>
            <person name="Wei W."/>
            <person name="Wang X."/>
            <person name="Wang C."/>
            <person name="Yang T."/>
            <person name="Huo Q."/>
            <person name="Li W."/>
            <person name="Guo W."/>
            <person name="Chen H."/>
            <person name="Zhou L."/>
            <person name="Ni X."/>
            <person name="Tian J."/>
            <person name="Zhou Y."/>
            <person name="Sheng Y."/>
            <person name="Liu T."/>
            <person name="Pan Y."/>
            <person name="Xia L."/>
            <person name="Li J."/>
            <person name="Zhao F."/>
            <person name="Cao W."/>
        </authorList>
    </citation>
    <scope>NUCLEOTIDE SEQUENCE</scope>
    <source>
        <strain evidence="1">Hyas-2018</strain>
    </source>
</reference>
<protein>
    <submittedName>
        <fullName evidence="1">Uncharacterized protein</fullName>
    </submittedName>
</protein>
<accession>A0ACB7RT35</accession>
<gene>
    <name evidence="1" type="ORF">HPB50_003896</name>
</gene>
<comment type="caution">
    <text evidence="1">The sequence shown here is derived from an EMBL/GenBank/DDBJ whole genome shotgun (WGS) entry which is preliminary data.</text>
</comment>
<dbReference type="Proteomes" id="UP000821845">
    <property type="component" value="Chromosome 7"/>
</dbReference>
<sequence length="103" mass="12205">MNRFETEDECNRVCLPRNKAKDSVCSLQADHGVCKDYLPRWSYDHEKDTCSGFVYGGCRGNANRFESCLQCMRRCSGRDHRLRYCILQTEKFNDEFYKAWDPE</sequence>
<organism evidence="1 2">
    <name type="scientific">Hyalomma asiaticum</name>
    <name type="common">Tick</name>
    <dbReference type="NCBI Taxonomy" id="266040"/>
    <lineage>
        <taxon>Eukaryota</taxon>
        <taxon>Metazoa</taxon>
        <taxon>Ecdysozoa</taxon>
        <taxon>Arthropoda</taxon>
        <taxon>Chelicerata</taxon>
        <taxon>Arachnida</taxon>
        <taxon>Acari</taxon>
        <taxon>Parasitiformes</taxon>
        <taxon>Ixodida</taxon>
        <taxon>Ixodoidea</taxon>
        <taxon>Ixodidae</taxon>
        <taxon>Hyalomminae</taxon>
        <taxon>Hyalomma</taxon>
    </lineage>
</organism>